<dbReference type="InterPro" id="IPR019734">
    <property type="entry name" value="TPR_rpt"/>
</dbReference>
<dbReference type="Proteomes" id="UP000739538">
    <property type="component" value="Unassembled WGS sequence"/>
</dbReference>
<dbReference type="InterPro" id="IPR053137">
    <property type="entry name" value="NLR-like"/>
</dbReference>
<evidence type="ECO:0000256" key="3">
    <source>
        <dbReference type="SAM" id="Phobius"/>
    </source>
</evidence>
<dbReference type="SMART" id="SM00028">
    <property type="entry name" value="TPR"/>
    <property type="match status" value="5"/>
</dbReference>
<evidence type="ECO:0000313" key="5">
    <source>
        <dbReference type="Proteomes" id="UP000739538"/>
    </source>
</evidence>
<dbReference type="EMBL" id="JAGQHS010000384">
    <property type="protein sequence ID" value="MCA9759543.1"/>
    <property type="molecule type" value="Genomic_DNA"/>
</dbReference>
<feature type="region of interest" description="Disordered" evidence="2">
    <location>
        <begin position="619"/>
        <end position="657"/>
    </location>
</feature>
<feature type="compositionally biased region" description="Low complexity" evidence="2">
    <location>
        <begin position="619"/>
        <end position="641"/>
    </location>
</feature>
<dbReference type="InterPro" id="IPR011990">
    <property type="entry name" value="TPR-like_helical_dom_sf"/>
</dbReference>
<proteinExistence type="predicted"/>
<evidence type="ECO:0000313" key="4">
    <source>
        <dbReference type="EMBL" id="MCA9759543.1"/>
    </source>
</evidence>
<keyword evidence="3" id="KW-0472">Membrane</keyword>
<dbReference type="InterPro" id="IPR011009">
    <property type="entry name" value="Kinase-like_dom_sf"/>
</dbReference>
<keyword evidence="3" id="KW-1133">Transmembrane helix</keyword>
<gene>
    <name evidence="4" type="ORF">KDA27_27355</name>
</gene>
<dbReference type="Gene3D" id="1.25.40.10">
    <property type="entry name" value="Tetratricopeptide repeat domain"/>
    <property type="match status" value="3"/>
</dbReference>
<feature type="non-terminal residue" evidence="4">
    <location>
        <position position="1"/>
    </location>
</feature>
<evidence type="ECO:0000256" key="1">
    <source>
        <dbReference type="PROSITE-ProRule" id="PRU00339"/>
    </source>
</evidence>
<dbReference type="InterPro" id="IPR011717">
    <property type="entry name" value="TPR-4"/>
</dbReference>
<dbReference type="Pfam" id="PF13424">
    <property type="entry name" value="TPR_12"/>
    <property type="match status" value="4"/>
</dbReference>
<protein>
    <submittedName>
        <fullName evidence="4">Tetratricopeptide repeat protein</fullName>
    </submittedName>
</protein>
<dbReference type="Gene3D" id="1.10.510.10">
    <property type="entry name" value="Transferase(Phosphotransferase) domain 1"/>
    <property type="match status" value="1"/>
</dbReference>
<name>A0A956NKM8_UNCEI</name>
<dbReference type="Pfam" id="PF07721">
    <property type="entry name" value="TPR_4"/>
    <property type="match status" value="1"/>
</dbReference>
<keyword evidence="3" id="KW-0812">Transmembrane</keyword>
<evidence type="ECO:0000256" key="2">
    <source>
        <dbReference type="SAM" id="MobiDB-lite"/>
    </source>
</evidence>
<accession>A0A956NKM8</accession>
<comment type="caution">
    <text evidence="4">The sequence shown here is derived from an EMBL/GenBank/DDBJ whole genome shotgun (WGS) entry which is preliminary data.</text>
</comment>
<keyword evidence="1" id="KW-0802">TPR repeat</keyword>
<organism evidence="4 5">
    <name type="scientific">Eiseniibacteriota bacterium</name>
    <dbReference type="NCBI Taxonomy" id="2212470"/>
    <lineage>
        <taxon>Bacteria</taxon>
        <taxon>Candidatus Eiseniibacteriota</taxon>
    </lineage>
</organism>
<reference evidence="4" key="2">
    <citation type="journal article" date="2021" name="Microbiome">
        <title>Successional dynamics and alternative stable states in a saline activated sludge microbial community over 9 years.</title>
        <authorList>
            <person name="Wang Y."/>
            <person name="Ye J."/>
            <person name="Ju F."/>
            <person name="Liu L."/>
            <person name="Boyd J.A."/>
            <person name="Deng Y."/>
            <person name="Parks D.H."/>
            <person name="Jiang X."/>
            <person name="Yin X."/>
            <person name="Woodcroft B.J."/>
            <person name="Tyson G.W."/>
            <person name="Hugenholtz P."/>
            <person name="Polz M.F."/>
            <person name="Zhang T."/>
        </authorList>
    </citation>
    <scope>NUCLEOTIDE SEQUENCE</scope>
    <source>
        <strain evidence="4">HKST-UBA02</strain>
    </source>
</reference>
<dbReference type="GO" id="GO:0042802">
    <property type="term" value="F:identical protein binding"/>
    <property type="evidence" value="ECO:0007669"/>
    <property type="project" value="InterPro"/>
</dbReference>
<reference evidence="4" key="1">
    <citation type="submission" date="2020-04" db="EMBL/GenBank/DDBJ databases">
        <authorList>
            <person name="Zhang T."/>
        </authorList>
    </citation>
    <scope>NUCLEOTIDE SEQUENCE</scope>
    <source>
        <strain evidence="4">HKST-UBA02</strain>
    </source>
</reference>
<dbReference type="PROSITE" id="PS50005">
    <property type="entry name" value="TPR"/>
    <property type="match status" value="1"/>
</dbReference>
<dbReference type="PANTHER" id="PTHR46082">
    <property type="entry name" value="ATP/GTP-BINDING PROTEIN-RELATED"/>
    <property type="match status" value="1"/>
</dbReference>
<sequence>GVILYELLTGALPFSSDALRSAGYDALRKTIREVDPPTPSSRVSSQDAKLQEIATKRRVSPGELRRELKGDLDAIVMTALQKDRNRRYQTVNALAADIRRHLRDEPVTASAPTATYRLAKLIRRNKGLFGAIGAVLALLVIAVAGTSWGMLRAQRAEKRANTEAQIAQAVNDFLNRDLLAAVAPSKAAGRGKDVSMREVLDVAAKTIDEESAPGGRFADLPQVERAIRATLGHTYTELGDYAAARPHFERALALSKAEGNPADIGQDYGALGVLSYRQGEYDSAESLLETALGALPADGARTGSNDTDDDASLRDAWRTWLGTVYRAQGRVDDAIGEFRQVIRDSKSRDDELRSALAMQSLAVVYQEIGDDARAESLYVATIEIRRRIFGDEDAESLTLKNNLANTIAGQGRLRDAIPLWNEALAAKRTVYGESHPVTLNSLNNIAEANEILGDYASADSLHAFIVARRSEALGENHPDTIRSRMHLALSRLRLGHGAEAEAMAAAGVESLRRELGADHPRTVDAEGLLGTILLERGKTAQAAALLRHAYDVSAQTQPDDIYTLSIIGADLGIALARQGKRGEAEALWTEAAPGLEPEAETVVICESIAELYEGWQRSAGGSSQRGAAASSMSTTRAAGGSNDDTNVPQADAWAARAEEWRTRAEEIRQELTR</sequence>
<feature type="transmembrane region" description="Helical" evidence="3">
    <location>
        <begin position="127"/>
        <end position="151"/>
    </location>
</feature>
<feature type="repeat" description="TPR" evidence="1">
    <location>
        <begin position="225"/>
        <end position="258"/>
    </location>
</feature>
<dbReference type="SUPFAM" id="SSF56112">
    <property type="entry name" value="Protein kinase-like (PK-like)"/>
    <property type="match status" value="1"/>
</dbReference>
<dbReference type="AlphaFoldDB" id="A0A956NKM8"/>
<dbReference type="SUPFAM" id="SSF48452">
    <property type="entry name" value="TPR-like"/>
    <property type="match status" value="3"/>
</dbReference>
<dbReference type="PANTHER" id="PTHR46082:SF6">
    <property type="entry name" value="AAA+ ATPASE DOMAIN-CONTAINING PROTEIN-RELATED"/>
    <property type="match status" value="1"/>
</dbReference>